<dbReference type="GO" id="GO:0000981">
    <property type="term" value="F:DNA-binding transcription factor activity, RNA polymerase II-specific"/>
    <property type="evidence" value="ECO:0007669"/>
    <property type="project" value="TreeGrafter"/>
</dbReference>
<dbReference type="Gene3D" id="4.10.280.10">
    <property type="entry name" value="Helix-loop-helix DNA-binding domain"/>
    <property type="match status" value="1"/>
</dbReference>
<evidence type="ECO:0000256" key="1">
    <source>
        <dbReference type="ARBA" id="ARBA00004123"/>
    </source>
</evidence>
<evidence type="ECO:0000313" key="9">
    <source>
        <dbReference type="Proteomes" id="UP000654370"/>
    </source>
</evidence>
<evidence type="ECO:0000256" key="6">
    <source>
        <dbReference type="SAM" id="MobiDB-lite"/>
    </source>
</evidence>
<feature type="domain" description="BHLH" evidence="7">
    <location>
        <begin position="134"/>
        <end position="208"/>
    </location>
</feature>
<dbReference type="Pfam" id="PF00010">
    <property type="entry name" value="HLH"/>
    <property type="match status" value="1"/>
</dbReference>
<dbReference type="GO" id="GO:0000978">
    <property type="term" value="F:RNA polymerase II cis-regulatory region sequence-specific DNA binding"/>
    <property type="evidence" value="ECO:0007669"/>
    <property type="project" value="TreeGrafter"/>
</dbReference>
<dbReference type="SUPFAM" id="SSF47459">
    <property type="entry name" value="HLH, helix-loop-helix DNA-binding domain"/>
    <property type="match status" value="1"/>
</dbReference>
<dbReference type="Proteomes" id="UP000654370">
    <property type="component" value="Unassembled WGS sequence"/>
</dbReference>
<dbReference type="PROSITE" id="PS50888">
    <property type="entry name" value="BHLH"/>
    <property type="match status" value="1"/>
</dbReference>
<dbReference type="PANTHER" id="PTHR46117">
    <property type="entry name" value="FI24210P1"/>
    <property type="match status" value="1"/>
</dbReference>
<keyword evidence="2" id="KW-0805">Transcription regulation</keyword>
<feature type="coiled-coil region" evidence="5">
    <location>
        <begin position="205"/>
        <end position="232"/>
    </location>
</feature>
<dbReference type="PANTHER" id="PTHR46117:SF3">
    <property type="entry name" value="FI24210P1"/>
    <property type="match status" value="1"/>
</dbReference>
<feature type="compositionally biased region" description="Polar residues" evidence="6">
    <location>
        <begin position="16"/>
        <end position="26"/>
    </location>
</feature>
<feature type="compositionally biased region" description="Low complexity" evidence="6">
    <location>
        <begin position="50"/>
        <end position="60"/>
    </location>
</feature>
<comment type="caution">
    <text evidence="8">The sequence shown here is derived from an EMBL/GenBank/DDBJ whole genome shotgun (WGS) entry which is preliminary data.</text>
</comment>
<dbReference type="CDD" id="cd11387">
    <property type="entry name" value="bHLHzip_USF_MITF"/>
    <property type="match status" value="1"/>
</dbReference>
<dbReference type="EMBL" id="JAEPQZ010000013">
    <property type="protein sequence ID" value="KAG2174296.1"/>
    <property type="molecule type" value="Genomic_DNA"/>
</dbReference>
<evidence type="ECO:0000313" key="8">
    <source>
        <dbReference type="EMBL" id="KAG2174296.1"/>
    </source>
</evidence>
<dbReference type="InterPro" id="IPR011598">
    <property type="entry name" value="bHLH_dom"/>
</dbReference>
<evidence type="ECO:0000259" key="7">
    <source>
        <dbReference type="PROSITE" id="PS50888"/>
    </source>
</evidence>
<comment type="subcellular location">
    <subcellularLocation>
        <location evidence="1">Nucleus</location>
    </subcellularLocation>
</comment>
<dbReference type="InterPro" id="IPR051732">
    <property type="entry name" value="USF"/>
</dbReference>
<feature type="region of interest" description="Disordered" evidence="6">
    <location>
        <begin position="1"/>
        <end position="68"/>
    </location>
</feature>
<evidence type="ECO:0000256" key="3">
    <source>
        <dbReference type="ARBA" id="ARBA00023163"/>
    </source>
</evidence>
<keyword evidence="3" id="KW-0804">Transcription</keyword>
<keyword evidence="9" id="KW-1185">Reference proteome</keyword>
<name>A0A8H7PI12_MORIS</name>
<sequence>MYSPNQQQQQLFDQDPSLNGVSTHTSVGAMPMQSYSSSSHPATIARRRQSSFSSVMSPPLSAGPTSSSFDPNNAQAWFGTSLDSTGSSFSQSMFGGRDLIVSPSTSTPMEGFGAGDDDEATQRNLQQVFEKRRRRRESHNAVERRRRDNINDKIQELSQLLPEHMLENPPPGSTSIVTGPGSGSGGSVQKAVNKGTILRMSVDHIRNLKNDAARYQARIKDLETMLEAAKKGEYVDFDSIRANQQQGGMMGSNPTNDMIVIQHQYQQQQYGSSPMAQRNQQVHMNLNESTQRPQPHQRTGSMQFQQQFGNLHIDGNPGGVND</sequence>
<feature type="compositionally biased region" description="Low complexity" evidence="6">
    <location>
        <begin position="1"/>
        <end position="10"/>
    </location>
</feature>
<organism evidence="8 9">
    <name type="scientific">Mortierella isabellina</name>
    <name type="common">Filamentous fungus</name>
    <name type="synonym">Umbelopsis isabellina</name>
    <dbReference type="NCBI Taxonomy" id="91625"/>
    <lineage>
        <taxon>Eukaryota</taxon>
        <taxon>Fungi</taxon>
        <taxon>Fungi incertae sedis</taxon>
        <taxon>Mucoromycota</taxon>
        <taxon>Mucoromycotina</taxon>
        <taxon>Umbelopsidomycetes</taxon>
        <taxon>Umbelopsidales</taxon>
        <taxon>Umbelopsidaceae</taxon>
        <taxon>Umbelopsis</taxon>
    </lineage>
</organism>
<feature type="region of interest" description="Disordered" evidence="6">
    <location>
        <begin position="129"/>
        <end position="148"/>
    </location>
</feature>
<dbReference type="GO" id="GO:0005634">
    <property type="term" value="C:nucleus"/>
    <property type="evidence" value="ECO:0007669"/>
    <property type="project" value="UniProtKB-SubCell"/>
</dbReference>
<evidence type="ECO:0000256" key="5">
    <source>
        <dbReference type="SAM" id="Coils"/>
    </source>
</evidence>
<dbReference type="SMART" id="SM00353">
    <property type="entry name" value="HLH"/>
    <property type="match status" value="1"/>
</dbReference>
<evidence type="ECO:0000256" key="4">
    <source>
        <dbReference type="ARBA" id="ARBA00023242"/>
    </source>
</evidence>
<reference evidence="8" key="1">
    <citation type="submission" date="2020-12" db="EMBL/GenBank/DDBJ databases">
        <title>Metabolic potential, ecology and presence of endohyphal bacteria is reflected in genomic diversity of Mucoromycotina.</title>
        <authorList>
            <person name="Muszewska A."/>
            <person name="Okrasinska A."/>
            <person name="Steczkiewicz K."/>
            <person name="Drgas O."/>
            <person name="Orlowska M."/>
            <person name="Perlinska-Lenart U."/>
            <person name="Aleksandrzak-Piekarczyk T."/>
            <person name="Szatraj K."/>
            <person name="Zielenkiewicz U."/>
            <person name="Pilsyk S."/>
            <person name="Malc E."/>
            <person name="Mieczkowski P."/>
            <person name="Kruszewska J.S."/>
            <person name="Biernat P."/>
            <person name="Pawlowska J."/>
        </authorList>
    </citation>
    <scope>NUCLEOTIDE SEQUENCE</scope>
    <source>
        <strain evidence="8">WA0000067209</strain>
    </source>
</reference>
<accession>A0A8H7PI12</accession>
<proteinExistence type="predicted"/>
<keyword evidence="5" id="KW-0175">Coiled coil</keyword>
<evidence type="ECO:0000256" key="2">
    <source>
        <dbReference type="ARBA" id="ARBA00023015"/>
    </source>
</evidence>
<feature type="compositionally biased region" description="Basic and acidic residues" evidence="6">
    <location>
        <begin position="138"/>
        <end position="148"/>
    </location>
</feature>
<dbReference type="GO" id="GO:0046983">
    <property type="term" value="F:protein dimerization activity"/>
    <property type="evidence" value="ECO:0007669"/>
    <property type="project" value="InterPro"/>
</dbReference>
<dbReference type="InterPro" id="IPR036638">
    <property type="entry name" value="HLH_DNA-bd_sf"/>
</dbReference>
<keyword evidence="4" id="KW-0539">Nucleus</keyword>
<protein>
    <recommendedName>
        <fullName evidence="7">BHLH domain-containing protein</fullName>
    </recommendedName>
</protein>
<gene>
    <name evidence="8" type="ORF">INT43_004319</name>
</gene>
<dbReference type="OrthoDB" id="690068at2759"/>
<dbReference type="AlphaFoldDB" id="A0A8H7PI12"/>